<sequence>MREKRKNFKMGFLFTLLILTITSQATASTSSKQKIGANYFKIGTSYFKSENYESAAKSFERARKQGIRSTALYYNLGSTYYKLEDYTKAKKYFSELKKVKKMRSLAEYNLGLIAVKQKDTNKAKKYFTSIIKTSNDSKLIHLAKKQLNNTKSSRKKPAKKKWSVYLNGSFGNDSNINFAPAGIRTEESATFFDAMASANYLFKGTRKNGWTADAIFYTIRYADTGNPNINQGAFDQDQLGASLKKTQKIKTWDTHLKLSFDKYTFGPRDYQSILKLETKGKKKLSKTDRFYLRYRYEDISSDDATFDYIEGWRQKIRGEFRRYNKNNSAQFYYELELNDRNDFVSNTTGNEFSYSPTRHTLRGKYMTKLNSAWRLTGDLAYRKSDYPATATQNRNDDRWKASVYTDYRFDKTMKVKFKFEYTDNTSSDNLYVYDRQVISASLSKLF</sequence>
<dbReference type="Pfam" id="PF13174">
    <property type="entry name" value="TPR_6"/>
    <property type="match status" value="1"/>
</dbReference>
<dbReference type="Pfam" id="PF13432">
    <property type="entry name" value="TPR_16"/>
    <property type="match status" value="1"/>
</dbReference>
<gene>
    <name evidence="3" type="ORF">MNBD_GAMMA08-1379</name>
</gene>
<evidence type="ECO:0000256" key="2">
    <source>
        <dbReference type="ARBA" id="ARBA00022803"/>
    </source>
</evidence>
<dbReference type="PANTHER" id="PTHR45586">
    <property type="entry name" value="TPR REPEAT-CONTAINING PROTEIN PA4667"/>
    <property type="match status" value="1"/>
</dbReference>
<dbReference type="PANTHER" id="PTHR45586:SF1">
    <property type="entry name" value="LIPOPOLYSACCHARIDE ASSEMBLY PROTEIN B"/>
    <property type="match status" value="1"/>
</dbReference>
<keyword evidence="2" id="KW-0802">TPR repeat</keyword>
<dbReference type="AlphaFoldDB" id="A0A3B0X9S5"/>
<reference evidence="3" key="1">
    <citation type="submission" date="2018-06" db="EMBL/GenBank/DDBJ databases">
        <authorList>
            <person name="Zhirakovskaya E."/>
        </authorList>
    </citation>
    <scope>NUCLEOTIDE SEQUENCE</scope>
</reference>
<dbReference type="SUPFAM" id="SSF48452">
    <property type="entry name" value="TPR-like"/>
    <property type="match status" value="1"/>
</dbReference>
<dbReference type="Gene3D" id="1.25.40.10">
    <property type="entry name" value="Tetratricopeptide repeat domain"/>
    <property type="match status" value="1"/>
</dbReference>
<proteinExistence type="predicted"/>
<accession>A0A3B0X9S5</accession>
<dbReference type="EMBL" id="UOFH01000094">
    <property type="protein sequence ID" value="VAW59667.1"/>
    <property type="molecule type" value="Genomic_DNA"/>
</dbReference>
<protein>
    <submittedName>
        <fullName evidence="3">Uncharacterized protein</fullName>
    </submittedName>
</protein>
<dbReference type="InterPro" id="IPR011990">
    <property type="entry name" value="TPR-like_helical_dom_sf"/>
</dbReference>
<evidence type="ECO:0000313" key="3">
    <source>
        <dbReference type="EMBL" id="VAW59667.1"/>
    </source>
</evidence>
<name>A0A3B0X9S5_9ZZZZ</name>
<dbReference type="PROSITE" id="PS50005">
    <property type="entry name" value="TPR"/>
    <property type="match status" value="2"/>
</dbReference>
<dbReference type="InterPro" id="IPR051012">
    <property type="entry name" value="CellSynth/LPSAsmb/PSIAsmb"/>
</dbReference>
<keyword evidence="1" id="KW-0677">Repeat</keyword>
<dbReference type="InterPro" id="IPR019734">
    <property type="entry name" value="TPR_rpt"/>
</dbReference>
<organism evidence="3">
    <name type="scientific">hydrothermal vent metagenome</name>
    <dbReference type="NCBI Taxonomy" id="652676"/>
    <lineage>
        <taxon>unclassified sequences</taxon>
        <taxon>metagenomes</taxon>
        <taxon>ecological metagenomes</taxon>
    </lineage>
</organism>
<dbReference type="SMART" id="SM00028">
    <property type="entry name" value="TPR"/>
    <property type="match status" value="3"/>
</dbReference>
<evidence type="ECO:0000256" key="1">
    <source>
        <dbReference type="ARBA" id="ARBA00022737"/>
    </source>
</evidence>